<dbReference type="OrthoDB" id="5797406at2"/>
<protein>
    <submittedName>
        <fullName evidence="3">Uncharacterized protein DUF3106</fullName>
    </submittedName>
</protein>
<keyword evidence="2" id="KW-0732">Signal</keyword>
<feature type="chain" id="PRO_5022077045" evidence="2">
    <location>
        <begin position="21"/>
        <end position="149"/>
    </location>
</feature>
<dbReference type="Pfam" id="PF11304">
    <property type="entry name" value="DUF3106"/>
    <property type="match status" value="1"/>
</dbReference>
<comment type="caution">
    <text evidence="3">The sequence shown here is derived from an EMBL/GenBank/DDBJ whole genome shotgun (WGS) entry which is preliminary data.</text>
</comment>
<evidence type="ECO:0000313" key="4">
    <source>
        <dbReference type="Proteomes" id="UP000321583"/>
    </source>
</evidence>
<feature type="compositionally biased region" description="Basic and acidic residues" evidence="1">
    <location>
        <begin position="138"/>
        <end position="149"/>
    </location>
</feature>
<dbReference type="EMBL" id="VLJS01000092">
    <property type="protein sequence ID" value="TWH05194.1"/>
    <property type="molecule type" value="Genomic_DNA"/>
</dbReference>
<dbReference type="AlphaFoldDB" id="A0A562D6L5"/>
<accession>A0A562D6L5</accession>
<feature type="signal peptide" evidence="2">
    <location>
        <begin position="1"/>
        <end position="20"/>
    </location>
</feature>
<reference evidence="3 4" key="1">
    <citation type="submission" date="2019-07" db="EMBL/GenBank/DDBJ databases">
        <title>Genome sequencing of lignin-degrading bacterial isolates.</title>
        <authorList>
            <person name="Gladden J."/>
        </authorList>
    </citation>
    <scope>NUCLEOTIDE SEQUENCE [LARGE SCALE GENOMIC DNA]</scope>
    <source>
        <strain evidence="3 4">J19</strain>
    </source>
</reference>
<gene>
    <name evidence="3" type="ORF">L613_006000000260</name>
</gene>
<name>A0A562D6L5_9GAMM</name>
<organism evidence="3 4">
    <name type="scientific">Pseudoxanthomonas taiwanensis J19</name>
    <dbReference type="NCBI Taxonomy" id="935569"/>
    <lineage>
        <taxon>Bacteria</taxon>
        <taxon>Pseudomonadati</taxon>
        <taxon>Pseudomonadota</taxon>
        <taxon>Gammaproteobacteria</taxon>
        <taxon>Lysobacterales</taxon>
        <taxon>Lysobacteraceae</taxon>
        <taxon>Pseudoxanthomonas</taxon>
    </lineage>
</organism>
<evidence type="ECO:0000313" key="3">
    <source>
        <dbReference type="EMBL" id="TWH05194.1"/>
    </source>
</evidence>
<feature type="region of interest" description="Disordered" evidence="1">
    <location>
        <begin position="75"/>
        <end position="149"/>
    </location>
</feature>
<keyword evidence="4" id="KW-1185">Reference proteome</keyword>
<evidence type="ECO:0000256" key="1">
    <source>
        <dbReference type="SAM" id="MobiDB-lite"/>
    </source>
</evidence>
<dbReference type="RefSeq" id="WP_028915654.1">
    <property type="nucleotide sequence ID" value="NZ_VLJS01000092.1"/>
</dbReference>
<feature type="compositionally biased region" description="Basic and acidic residues" evidence="1">
    <location>
        <begin position="119"/>
        <end position="129"/>
    </location>
</feature>
<evidence type="ECO:0000256" key="2">
    <source>
        <dbReference type="SAM" id="SignalP"/>
    </source>
</evidence>
<proteinExistence type="predicted"/>
<dbReference type="Proteomes" id="UP000321583">
    <property type="component" value="Unassembled WGS sequence"/>
</dbReference>
<dbReference type="InterPro" id="IPR021455">
    <property type="entry name" value="DUF3106"/>
</dbReference>
<feature type="compositionally biased region" description="Basic and acidic residues" evidence="1">
    <location>
        <begin position="93"/>
        <end position="104"/>
    </location>
</feature>
<sequence>MNLRLSLCLAALLLPTVAAARPAQPAPAPAPAARQAELPRWEQLSAEQRELLVAPLRDRWNDNPQERARMLERAQRWKELPPQARERARRGMRRFEQMDPEQRQRARAIFEATRQMTPEQRERFRKEWEQMSPAQRQEWLRAHPARDAH</sequence>